<dbReference type="PANTHER" id="PTHR45715">
    <property type="entry name" value="ATPASE H+-TRANSPORTING V1 SUBUNIT E1A-RELATED"/>
    <property type="match status" value="1"/>
</dbReference>
<dbReference type="Gene3D" id="6.10.250.1620">
    <property type="match status" value="1"/>
</dbReference>
<dbReference type="SUPFAM" id="SSF160527">
    <property type="entry name" value="V-type ATPase subunit E-like"/>
    <property type="match status" value="1"/>
</dbReference>
<dbReference type="HAMAP" id="MF_00311">
    <property type="entry name" value="ATP_synth_E_arch"/>
    <property type="match status" value="1"/>
</dbReference>
<keyword evidence="2" id="KW-0813">Transport</keyword>
<reference evidence="4" key="1">
    <citation type="submission" date="2024-02" db="EMBL/GenBank/DDBJ databases">
        <authorList>
            <consortium name="ELIXIR-Norway"/>
            <consortium name="Elixir Norway"/>
        </authorList>
    </citation>
    <scope>NUCLEOTIDE SEQUENCE</scope>
</reference>
<dbReference type="Gene3D" id="3.30.2320.30">
    <property type="entry name" value="ATP synthase, E subunit, C-terminal"/>
    <property type="match status" value="1"/>
</dbReference>
<accession>A0ABP0VF16</accession>
<comment type="similarity">
    <text evidence="1">Belongs to the V-ATPase E subunit family.</text>
</comment>
<comment type="caution">
    <text evidence="4">The sequence shown here is derived from an EMBL/GenBank/DDBJ whole genome shotgun (WGS) entry which is preliminary data.</text>
</comment>
<proteinExistence type="inferred from homology"/>
<dbReference type="EMBL" id="CAXAQS010000739">
    <property type="protein sequence ID" value="CAK9252944.1"/>
    <property type="molecule type" value="Genomic_DNA"/>
</dbReference>
<evidence type="ECO:0000256" key="2">
    <source>
        <dbReference type="ARBA" id="ARBA00022448"/>
    </source>
</evidence>
<evidence type="ECO:0000313" key="5">
    <source>
        <dbReference type="Proteomes" id="UP001497444"/>
    </source>
</evidence>
<sequence>MALSDADVQKQIKHMMAFIEQEANEKAEEIDAKAEEEFNIEKGRLVQEQRIKIMDYYEKKEKQVELQRRIQNSHMQNQARLKVLKAREEHIKNVLEEARHKLLEVTKDPNLYQKVLQKLIAQGLFQLLEKDVIIRCRQQDVRLVQNVLSGAAKEYKDATGHDVILKLDTDNFIASDTCGGVELITNKAKTKITNTLESRLELISQQLLPEVRVALFGRNPNRKFDD</sequence>
<evidence type="ECO:0000313" key="4">
    <source>
        <dbReference type="EMBL" id="CAK9252944.1"/>
    </source>
</evidence>
<organism evidence="4 5">
    <name type="scientific">Sphagnum jensenii</name>
    <dbReference type="NCBI Taxonomy" id="128206"/>
    <lineage>
        <taxon>Eukaryota</taxon>
        <taxon>Viridiplantae</taxon>
        <taxon>Streptophyta</taxon>
        <taxon>Embryophyta</taxon>
        <taxon>Bryophyta</taxon>
        <taxon>Sphagnophytina</taxon>
        <taxon>Sphagnopsida</taxon>
        <taxon>Sphagnales</taxon>
        <taxon>Sphagnaceae</taxon>
        <taxon>Sphagnum</taxon>
    </lineage>
</organism>
<dbReference type="InterPro" id="IPR002842">
    <property type="entry name" value="ATPase_V1_Esu"/>
</dbReference>
<evidence type="ECO:0000256" key="3">
    <source>
        <dbReference type="ARBA" id="ARBA00023065"/>
    </source>
</evidence>
<name>A0ABP0VF16_9BRYO</name>
<evidence type="ECO:0000256" key="1">
    <source>
        <dbReference type="ARBA" id="ARBA00005901"/>
    </source>
</evidence>
<evidence type="ECO:0008006" key="6">
    <source>
        <dbReference type="Google" id="ProtNLM"/>
    </source>
</evidence>
<keyword evidence="3" id="KW-0406">Ion transport</keyword>
<dbReference type="Pfam" id="PF01991">
    <property type="entry name" value="vATP-synt_E"/>
    <property type="match status" value="1"/>
</dbReference>
<dbReference type="InterPro" id="IPR038495">
    <property type="entry name" value="ATPase_E_C"/>
</dbReference>
<dbReference type="Proteomes" id="UP001497444">
    <property type="component" value="Unassembled WGS sequence"/>
</dbReference>
<keyword evidence="5" id="KW-1185">Reference proteome</keyword>
<protein>
    <recommendedName>
        <fullName evidence="6">Vacuolar ATP synthase subunit E</fullName>
    </recommendedName>
</protein>
<gene>
    <name evidence="4" type="ORF">CSSPJE1EN1_LOCUS28322</name>
</gene>